<gene>
    <name evidence="2" type="ORF">LCGC14_3146190</name>
</gene>
<dbReference type="InterPro" id="IPR011017">
    <property type="entry name" value="TRASH_dom"/>
</dbReference>
<evidence type="ECO:0000313" key="2">
    <source>
        <dbReference type="EMBL" id="KKK48331.1"/>
    </source>
</evidence>
<sequence length="152" mass="16369">MKVRSFVVVLSAVAIFAIVARAEEKKDPLEGIKCPVSDKSVKADATVDYKGGKAFFCCANCVKAFKKDTAKFATKANHQLVATGQVKQVKCPLSGTPCKPAHKETVQGVDVYFCCGRCQGKVAKAEGDAQAELVFSDNAFKKGFELKKAEKE</sequence>
<feature type="domain" description="TRASH" evidence="1">
    <location>
        <begin position="34"/>
        <end position="69"/>
    </location>
</feature>
<protein>
    <recommendedName>
        <fullName evidence="1">TRASH domain-containing protein</fullName>
    </recommendedName>
</protein>
<dbReference type="SMART" id="SM00746">
    <property type="entry name" value="TRASH"/>
    <property type="match status" value="2"/>
</dbReference>
<evidence type="ECO:0000259" key="1">
    <source>
        <dbReference type="SMART" id="SM00746"/>
    </source>
</evidence>
<accession>A0A0F8YJP4</accession>
<dbReference type="EMBL" id="LAZR01069118">
    <property type="protein sequence ID" value="KKK48331.1"/>
    <property type="molecule type" value="Genomic_DNA"/>
</dbReference>
<feature type="domain" description="TRASH" evidence="1">
    <location>
        <begin position="91"/>
        <end position="126"/>
    </location>
</feature>
<comment type="caution">
    <text evidence="2">The sequence shown here is derived from an EMBL/GenBank/DDBJ whole genome shotgun (WGS) entry which is preliminary data.</text>
</comment>
<dbReference type="Gene3D" id="1.10.620.20">
    <property type="entry name" value="Ribonucleotide Reductase, subunit A"/>
    <property type="match status" value="1"/>
</dbReference>
<dbReference type="GO" id="GO:0016491">
    <property type="term" value="F:oxidoreductase activity"/>
    <property type="evidence" value="ECO:0007669"/>
    <property type="project" value="InterPro"/>
</dbReference>
<organism evidence="2">
    <name type="scientific">marine sediment metagenome</name>
    <dbReference type="NCBI Taxonomy" id="412755"/>
    <lineage>
        <taxon>unclassified sequences</taxon>
        <taxon>metagenomes</taxon>
        <taxon>ecological metagenomes</taxon>
    </lineage>
</organism>
<dbReference type="InterPro" id="IPR012348">
    <property type="entry name" value="RNR-like"/>
</dbReference>
<name>A0A0F8YJP4_9ZZZZ</name>
<proteinExistence type="predicted"/>
<dbReference type="AlphaFoldDB" id="A0A0F8YJP4"/>
<reference evidence="2" key="1">
    <citation type="journal article" date="2015" name="Nature">
        <title>Complex archaea that bridge the gap between prokaryotes and eukaryotes.</title>
        <authorList>
            <person name="Spang A."/>
            <person name="Saw J.H."/>
            <person name="Jorgensen S.L."/>
            <person name="Zaremba-Niedzwiedzka K."/>
            <person name="Martijn J."/>
            <person name="Lind A.E."/>
            <person name="van Eijk R."/>
            <person name="Schleper C."/>
            <person name="Guy L."/>
            <person name="Ettema T.J."/>
        </authorList>
    </citation>
    <scope>NUCLEOTIDE SEQUENCE</scope>
</reference>